<gene>
    <name evidence="1" type="ORF">CUN50_01250</name>
</gene>
<evidence type="ECO:0000313" key="1">
    <source>
        <dbReference type="EMBL" id="PJF43195.1"/>
    </source>
</evidence>
<dbReference type="Proteomes" id="UP000228947">
    <property type="component" value="Unassembled WGS sequence"/>
</dbReference>
<dbReference type="AlphaFoldDB" id="A0A2M8Q086"/>
<protein>
    <submittedName>
        <fullName evidence="1">Uncharacterized protein</fullName>
    </submittedName>
</protein>
<evidence type="ECO:0000313" key="2">
    <source>
        <dbReference type="Proteomes" id="UP000228947"/>
    </source>
</evidence>
<comment type="caution">
    <text evidence="1">The sequence shown here is derived from an EMBL/GenBank/DDBJ whole genome shotgun (WGS) entry which is preliminary data.</text>
</comment>
<reference evidence="1 2" key="1">
    <citation type="submission" date="2017-11" db="EMBL/GenBank/DDBJ databases">
        <title>Evolution of Phototrophy in the Chloroflexi Phylum Driven by Horizontal Gene Transfer.</title>
        <authorList>
            <person name="Ward L.M."/>
            <person name="Hemp J."/>
            <person name="Shih P.M."/>
            <person name="Mcglynn S.E."/>
            <person name="Fischer W."/>
        </authorList>
    </citation>
    <scope>NUCLEOTIDE SEQUENCE [LARGE SCALE GENOMIC DNA]</scope>
    <source>
        <strain evidence="1">CP1_1M</strain>
    </source>
</reference>
<organism evidence="1 2">
    <name type="scientific">Candidatus Thermofonsia Clade 1 bacterium</name>
    <dbReference type="NCBI Taxonomy" id="2364210"/>
    <lineage>
        <taxon>Bacteria</taxon>
        <taxon>Bacillati</taxon>
        <taxon>Chloroflexota</taxon>
        <taxon>Candidatus Thermofontia</taxon>
        <taxon>Candidatus Thermofonsia Clade 1</taxon>
    </lineage>
</organism>
<proteinExistence type="predicted"/>
<sequence>MVARIDRQDAPQRLEALSIILRRCCQPKPDALVVRLSAAQLMENRTRLLRHARLDEPNRLVQRAQEVISRQANLNSCRQLKTSSS</sequence>
<name>A0A2M8Q086_9CHLR</name>
<dbReference type="EMBL" id="PGTL01000003">
    <property type="protein sequence ID" value="PJF43195.1"/>
    <property type="molecule type" value="Genomic_DNA"/>
</dbReference>
<accession>A0A2M8Q086</accession>